<evidence type="ECO:0000313" key="2">
    <source>
        <dbReference type="Proteomes" id="UP000484988"/>
    </source>
</evidence>
<organism evidence="1 2">
    <name type="scientific">Streptomyces pacificus</name>
    <dbReference type="NCBI Taxonomy" id="2705029"/>
    <lineage>
        <taxon>Bacteria</taxon>
        <taxon>Bacillati</taxon>
        <taxon>Actinomycetota</taxon>
        <taxon>Actinomycetes</taxon>
        <taxon>Kitasatosporales</taxon>
        <taxon>Streptomycetaceae</taxon>
        <taxon>Streptomyces</taxon>
    </lineage>
</organism>
<protein>
    <submittedName>
        <fullName evidence="1">Uncharacterized protein</fullName>
    </submittedName>
</protein>
<keyword evidence="2" id="KW-1185">Reference proteome</keyword>
<sequence>MIAMTLPAVPVPDIVSALIGDCMPKHVLDAELDSVMAAREVGRFRPLDFDDDRADRERELSRLARANKVLAAYDPGLIVRSGGAR</sequence>
<evidence type="ECO:0000313" key="1">
    <source>
        <dbReference type="EMBL" id="GFH34352.1"/>
    </source>
</evidence>
<gene>
    <name evidence="1" type="ORF">SCWH03_05660</name>
</gene>
<name>A0A6A0ANC8_9ACTN</name>
<comment type="caution">
    <text evidence="1">The sequence shown here is derived from an EMBL/GenBank/DDBJ whole genome shotgun (WGS) entry which is preliminary data.</text>
</comment>
<dbReference type="EMBL" id="BLLG01000001">
    <property type="protein sequence ID" value="GFH34352.1"/>
    <property type="molecule type" value="Genomic_DNA"/>
</dbReference>
<dbReference type="Proteomes" id="UP000484988">
    <property type="component" value="Unassembled WGS sequence"/>
</dbReference>
<reference evidence="1 2" key="1">
    <citation type="submission" date="2020-02" db="EMBL/GenBank/DDBJ databases">
        <title>Whole Genome Shotgun Sequence of Streptomyces sp. strain CWH03.</title>
        <authorList>
            <person name="Dohra H."/>
            <person name="Kodani S."/>
            <person name="Yamamura H."/>
        </authorList>
    </citation>
    <scope>NUCLEOTIDE SEQUENCE [LARGE SCALE GENOMIC DNA]</scope>
    <source>
        <strain evidence="1 2">CWH03</strain>
    </source>
</reference>
<dbReference type="AlphaFoldDB" id="A0A6A0ANC8"/>
<proteinExistence type="predicted"/>
<accession>A0A6A0ANC8</accession>